<organism evidence="1 2">
    <name type="scientific">Larkinella punicea</name>
    <dbReference type="NCBI Taxonomy" id="2315727"/>
    <lineage>
        <taxon>Bacteria</taxon>
        <taxon>Pseudomonadati</taxon>
        <taxon>Bacteroidota</taxon>
        <taxon>Cytophagia</taxon>
        <taxon>Cytophagales</taxon>
        <taxon>Spirosomataceae</taxon>
        <taxon>Larkinella</taxon>
    </lineage>
</organism>
<dbReference type="Proteomes" id="UP000253383">
    <property type="component" value="Unassembled WGS sequence"/>
</dbReference>
<name>A0A368JJV5_9BACT</name>
<evidence type="ECO:0000313" key="2">
    <source>
        <dbReference type="Proteomes" id="UP000253383"/>
    </source>
</evidence>
<sequence>MFEGGGFCKPPKLLHSQGYTAPNEQRITAKIGSRLESRTGLPAGAVQKILASRLYLYRTEVGLGIFTWSRHPFICFSSFSGKITSIGLFIAKKTINLS</sequence>
<reference evidence="1 2" key="1">
    <citation type="submission" date="2018-07" db="EMBL/GenBank/DDBJ databases">
        <title>Genome analysis of Larkinella rosea.</title>
        <authorList>
            <person name="Zhou Z."/>
            <person name="Wang G."/>
        </authorList>
    </citation>
    <scope>NUCLEOTIDE SEQUENCE [LARGE SCALE GENOMIC DNA]</scope>
    <source>
        <strain evidence="2">zzj9</strain>
    </source>
</reference>
<accession>A0A368JJV5</accession>
<dbReference type="AlphaFoldDB" id="A0A368JJV5"/>
<proteinExistence type="predicted"/>
<evidence type="ECO:0000313" key="1">
    <source>
        <dbReference type="EMBL" id="RCR66964.1"/>
    </source>
</evidence>
<protein>
    <submittedName>
        <fullName evidence="1">Uncharacterized protein</fullName>
    </submittedName>
</protein>
<gene>
    <name evidence="1" type="ORF">DUE52_24510</name>
</gene>
<comment type="caution">
    <text evidence="1">The sequence shown here is derived from an EMBL/GenBank/DDBJ whole genome shotgun (WGS) entry which is preliminary data.</text>
</comment>
<keyword evidence="2" id="KW-1185">Reference proteome</keyword>
<dbReference type="EMBL" id="QOWE01000023">
    <property type="protein sequence ID" value="RCR66964.1"/>
    <property type="molecule type" value="Genomic_DNA"/>
</dbReference>